<evidence type="ECO:0000313" key="6">
    <source>
        <dbReference type="Proteomes" id="UP000001396"/>
    </source>
</evidence>
<feature type="domain" description="O-methyltransferase C-terminal" evidence="4">
    <location>
        <begin position="133"/>
        <end position="299"/>
    </location>
</feature>
<reference evidence="5 6" key="1">
    <citation type="journal article" date="2011" name="Genome Res.">
        <title>Phylogeny-wide analysis of social amoeba genomes highlights ancient origins for complex intercellular communication.</title>
        <authorList>
            <person name="Heidel A.J."/>
            <person name="Lawal H.M."/>
            <person name="Felder M."/>
            <person name="Schilde C."/>
            <person name="Helps N.R."/>
            <person name="Tunggal B."/>
            <person name="Rivero F."/>
            <person name="John U."/>
            <person name="Schleicher M."/>
            <person name="Eichinger L."/>
            <person name="Platzer M."/>
            <person name="Noegel A.A."/>
            <person name="Schaap P."/>
            <person name="Gloeckner G."/>
        </authorList>
    </citation>
    <scope>NUCLEOTIDE SEQUENCE [LARGE SCALE GENOMIC DNA]</scope>
    <source>
        <strain evidence="6">ATCC 26659 / Pp 5 / PN500</strain>
    </source>
</reference>
<dbReference type="Pfam" id="PF00891">
    <property type="entry name" value="Methyltransf_2"/>
    <property type="match status" value="1"/>
</dbReference>
<evidence type="ECO:0000313" key="5">
    <source>
        <dbReference type="EMBL" id="EFA81885.1"/>
    </source>
</evidence>
<dbReference type="Gene3D" id="3.40.50.150">
    <property type="entry name" value="Vaccinia Virus protein VP39"/>
    <property type="match status" value="1"/>
</dbReference>
<dbReference type="OMA" id="ERCISHR"/>
<proteinExistence type="predicted"/>
<evidence type="ECO:0000256" key="2">
    <source>
        <dbReference type="ARBA" id="ARBA00022679"/>
    </source>
</evidence>
<keyword evidence="2 5" id="KW-0808">Transferase</keyword>
<keyword evidence="3" id="KW-0949">S-adenosyl-L-methionine</keyword>
<gene>
    <name evidence="5" type="primary">omt10</name>
    <name evidence="5" type="ORF">PPL_05117</name>
</gene>
<dbReference type="Proteomes" id="UP000001396">
    <property type="component" value="Unassembled WGS sequence"/>
</dbReference>
<dbReference type="SUPFAM" id="SSF53335">
    <property type="entry name" value="S-adenosyl-L-methionine-dependent methyltransferases"/>
    <property type="match status" value="1"/>
</dbReference>
<sequence>MESIFSSLLASSLLVGLPSIIILSLIEALKVGPKTLEELANVTKTNQRHLNSLLNKLSNDGYFFYNEEDQKYEINANLPNIQDSIFYNENKDCIYGLFQHPSLSKAWGSTQDFLDTRHPSLNQSNFINFIDEKDSFLKKIFDSAMTQKSELLKVHSKITGCFNFSKFKQIVELNGGFGYLGFQILKDHPNTSVVILEMEETIKHGLEIATNDPQKKELIDCNQIVFKLGDMFQPRTIPEADAYLLTEVLSVWSRHDCMKILQSISNVMRKEKTLTGKSPSLIVIESILDDQISKNRNDESLDQLQEEESTSHSIPKMVMGSIISVEKRSRLEWDFLFRDSGLYVNNIKKMNQTPFLTLIELTVVNK</sequence>
<organism evidence="5 6">
    <name type="scientific">Heterostelium pallidum (strain ATCC 26659 / Pp 5 / PN500)</name>
    <name type="common">Cellular slime mold</name>
    <name type="synonym">Polysphondylium pallidum</name>
    <dbReference type="NCBI Taxonomy" id="670386"/>
    <lineage>
        <taxon>Eukaryota</taxon>
        <taxon>Amoebozoa</taxon>
        <taxon>Evosea</taxon>
        <taxon>Eumycetozoa</taxon>
        <taxon>Dictyostelia</taxon>
        <taxon>Acytosteliales</taxon>
        <taxon>Acytosteliaceae</taxon>
        <taxon>Heterostelium</taxon>
    </lineage>
</organism>
<comment type="caution">
    <text evidence="5">The sequence shown here is derived from an EMBL/GenBank/DDBJ whole genome shotgun (WGS) entry which is preliminary data.</text>
</comment>
<dbReference type="PANTHER" id="PTHR43712:SF2">
    <property type="entry name" value="O-METHYLTRANSFERASE CICE"/>
    <property type="match status" value="1"/>
</dbReference>
<dbReference type="InterPro" id="IPR001077">
    <property type="entry name" value="COMT_C"/>
</dbReference>
<evidence type="ECO:0000256" key="3">
    <source>
        <dbReference type="ARBA" id="ARBA00022691"/>
    </source>
</evidence>
<evidence type="ECO:0000259" key="4">
    <source>
        <dbReference type="Pfam" id="PF00891"/>
    </source>
</evidence>
<dbReference type="GO" id="GO:0032259">
    <property type="term" value="P:methylation"/>
    <property type="evidence" value="ECO:0007669"/>
    <property type="project" value="UniProtKB-KW"/>
</dbReference>
<dbReference type="STRING" id="670386.D3B9H3"/>
<dbReference type="GeneID" id="31360603"/>
<dbReference type="PANTHER" id="PTHR43712">
    <property type="entry name" value="PUTATIVE (AFU_ORTHOLOGUE AFUA_4G14580)-RELATED"/>
    <property type="match status" value="1"/>
</dbReference>
<dbReference type="PROSITE" id="PS51683">
    <property type="entry name" value="SAM_OMT_II"/>
    <property type="match status" value="1"/>
</dbReference>
<protein>
    <submittedName>
        <fullName evidence="5">O-methyltransferase family 2 protein</fullName>
    </submittedName>
</protein>
<dbReference type="RefSeq" id="XP_020434002.1">
    <property type="nucleotide sequence ID" value="XM_020576013.1"/>
</dbReference>
<keyword evidence="6" id="KW-1185">Reference proteome</keyword>
<accession>D3B9H3</accession>
<dbReference type="EMBL" id="ADBJ01000022">
    <property type="protein sequence ID" value="EFA81885.1"/>
    <property type="molecule type" value="Genomic_DNA"/>
</dbReference>
<dbReference type="InParanoid" id="D3B9H3"/>
<dbReference type="PIRSF" id="PIRSF005739">
    <property type="entry name" value="O-mtase"/>
    <property type="match status" value="1"/>
</dbReference>
<dbReference type="AlphaFoldDB" id="D3B9H3"/>
<name>D3B9H3_HETP5</name>
<evidence type="ECO:0000256" key="1">
    <source>
        <dbReference type="ARBA" id="ARBA00022603"/>
    </source>
</evidence>
<keyword evidence="1 5" id="KW-0489">Methyltransferase</keyword>
<dbReference type="InterPro" id="IPR016461">
    <property type="entry name" value="COMT-like"/>
</dbReference>
<dbReference type="GO" id="GO:0008171">
    <property type="term" value="F:O-methyltransferase activity"/>
    <property type="evidence" value="ECO:0007669"/>
    <property type="project" value="InterPro"/>
</dbReference>
<dbReference type="InterPro" id="IPR029063">
    <property type="entry name" value="SAM-dependent_MTases_sf"/>
</dbReference>